<dbReference type="InterPro" id="IPR046347">
    <property type="entry name" value="bZIP_sf"/>
</dbReference>
<comment type="subcellular location">
    <subcellularLocation>
        <location evidence="1">Nucleus</location>
    </subcellularLocation>
</comment>
<feature type="compositionally biased region" description="Polar residues" evidence="3">
    <location>
        <begin position="73"/>
        <end position="92"/>
    </location>
</feature>
<evidence type="ECO:0000259" key="4">
    <source>
        <dbReference type="PROSITE" id="PS00036"/>
    </source>
</evidence>
<feature type="compositionally biased region" description="Low complexity" evidence="3">
    <location>
        <begin position="46"/>
        <end position="72"/>
    </location>
</feature>
<feature type="region of interest" description="Disordered" evidence="3">
    <location>
        <begin position="335"/>
        <end position="371"/>
    </location>
</feature>
<evidence type="ECO:0000256" key="1">
    <source>
        <dbReference type="ARBA" id="ARBA00004123"/>
    </source>
</evidence>
<dbReference type="InterPro" id="IPR050936">
    <property type="entry name" value="AP-1-like"/>
</dbReference>
<dbReference type="AlphaFoldDB" id="A0A9P4SEA1"/>
<dbReference type="OrthoDB" id="5374328at2759"/>
<feature type="compositionally biased region" description="Basic and acidic residues" evidence="3">
    <location>
        <begin position="483"/>
        <end position="493"/>
    </location>
</feature>
<evidence type="ECO:0000313" key="5">
    <source>
        <dbReference type="EMBL" id="KAF2841176.1"/>
    </source>
</evidence>
<dbReference type="Gene3D" id="1.20.5.170">
    <property type="match status" value="1"/>
</dbReference>
<keyword evidence="6" id="KW-1185">Reference proteome</keyword>
<organism evidence="5 6">
    <name type="scientific">Patellaria atrata CBS 101060</name>
    <dbReference type="NCBI Taxonomy" id="1346257"/>
    <lineage>
        <taxon>Eukaryota</taxon>
        <taxon>Fungi</taxon>
        <taxon>Dikarya</taxon>
        <taxon>Ascomycota</taxon>
        <taxon>Pezizomycotina</taxon>
        <taxon>Dothideomycetes</taxon>
        <taxon>Dothideomycetes incertae sedis</taxon>
        <taxon>Patellariales</taxon>
        <taxon>Patellariaceae</taxon>
        <taxon>Patellaria</taxon>
    </lineage>
</organism>
<feature type="domain" description="BZIP" evidence="4">
    <location>
        <begin position="111"/>
        <end position="126"/>
    </location>
</feature>
<proteinExistence type="predicted"/>
<dbReference type="GO" id="GO:0000976">
    <property type="term" value="F:transcription cis-regulatory region binding"/>
    <property type="evidence" value="ECO:0007669"/>
    <property type="project" value="InterPro"/>
</dbReference>
<dbReference type="PANTHER" id="PTHR40621:SF6">
    <property type="entry name" value="AP-1-LIKE TRANSCRIPTION FACTOR YAP1-RELATED"/>
    <property type="match status" value="1"/>
</dbReference>
<dbReference type="Pfam" id="PF07716">
    <property type="entry name" value="bZIP_2"/>
    <property type="match status" value="1"/>
</dbReference>
<evidence type="ECO:0000256" key="3">
    <source>
        <dbReference type="SAM" id="MobiDB-lite"/>
    </source>
</evidence>
<gene>
    <name evidence="5" type="ORF">M501DRAFT_989729</name>
</gene>
<name>A0A9P4SEA1_9PEZI</name>
<feature type="region of interest" description="Disordered" evidence="3">
    <location>
        <begin position="474"/>
        <end position="493"/>
    </location>
</feature>
<dbReference type="GO" id="GO:0090575">
    <property type="term" value="C:RNA polymerase II transcription regulator complex"/>
    <property type="evidence" value="ECO:0007669"/>
    <property type="project" value="TreeGrafter"/>
</dbReference>
<feature type="compositionally biased region" description="Low complexity" evidence="3">
    <location>
        <begin position="345"/>
        <end position="359"/>
    </location>
</feature>
<protein>
    <recommendedName>
        <fullName evidence="4">BZIP domain-containing protein</fullName>
    </recommendedName>
</protein>
<feature type="compositionally biased region" description="Basic and acidic residues" evidence="3">
    <location>
        <begin position="122"/>
        <end position="134"/>
    </location>
</feature>
<dbReference type="InterPro" id="IPR004827">
    <property type="entry name" value="bZIP"/>
</dbReference>
<accession>A0A9P4SEA1</accession>
<feature type="region of interest" description="Disordered" evidence="3">
    <location>
        <begin position="1"/>
        <end position="134"/>
    </location>
</feature>
<dbReference type="GO" id="GO:0001228">
    <property type="term" value="F:DNA-binding transcription activator activity, RNA polymerase II-specific"/>
    <property type="evidence" value="ECO:0007669"/>
    <property type="project" value="TreeGrafter"/>
</dbReference>
<evidence type="ECO:0000313" key="6">
    <source>
        <dbReference type="Proteomes" id="UP000799429"/>
    </source>
</evidence>
<dbReference type="PROSITE" id="PS00036">
    <property type="entry name" value="BZIP_BASIC"/>
    <property type="match status" value="1"/>
</dbReference>
<sequence length="493" mass="53233">MSATTISNAPVNINNNASTTSKPASSVSTVFSAIAAGGSPSGHTLSSPAPARAPASITSPSTPSTPISTTTSQDSSMSNSAVSNGPVCSNYTVPARPKPGRKPATDSPVDKRRAQNRQAQRQFRERKQKKEHDLEQELKEMKEEFAREVDVYKRQIEDLQRRNESLVQDLSKAQQLLAERQASDDCGEPLPKRARRYSNGSLMPLSTAFPDIDINQHAAQNGPLTPPTTQDSKELGGCGNCRDNGECPCVDEVVNISGPITTRPEPTPPQHTPTNPMPFTNTDHSEYEIDFTTPAYTKIAHPHAVLLASVSNQQSQGCEFCTRDGKCICLDRHSPSTSPGRNDKLPPLLSQSSSFSSRRPTMEPIPSMEPGSCVKCQQNPAQRAWCKSLAANSLSRTPTNPIASSPATYSCAEVADIAERQAKKLKKPSKEIRDKFLGEAGRKHTMIGNRRATAVEVDAAGVLTTLSLFKGFDPMDVPTPEGIDDRAEEGRSA</sequence>
<dbReference type="SMART" id="SM00338">
    <property type="entry name" value="BRLZ"/>
    <property type="match status" value="1"/>
</dbReference>
<dbReference type="EMBL" id="MU006091">
    <property type="protein sequence ID" value="KAF2841176.1"/>
    <property type="molecule type" value="Genomic_DNA"/>
</dbReference>
<reference evidence="5" key="1">
    <citation type="journal article" date="2020" name="Stud. Mycol.">
        <title>101 Dothideomycetes genomes: a test case for predicting lifestyles and emergence of pathogens.</title>
        <authorList>
            <person name="Haridas S."/>
            <person name="Albert R."/>
            <person name="Binder M."/>
            <person name="Bloem J."/>
            <person name="Labutti K."/>
            <person name="Salamov A."/>
            <person name="Andreopoulos B."/>
            <person name="Baker S."/>
            <person name="Barry K."/>
            <person name="Bills G."/>
            <person name="Bluhm B."/>
            <person name="Cannon C."/>
            <person name="Castanera R."/>
            <person name="Culley D."/>
            <person name="Daum C."/>
            <person name="Ezra D."/>
            <person name="Gonzalez J."/>
            <person name="Henrissat B."/>
            <person name="Kuo A."/>
            <person name="Liang C."/>
            <person name="Lipzen A."/>
            <person name="Lutzoni F."/>
            <person name="Magnuson J."/>
            <person name="Mondo S."/>
            <person name="Nolan M."/>
            <person name="Ohm R."/>
            <person name="Pangilinan J."/>
            <person name="Park H.-J."/>
            <person name="Ramirez L."/>
            <person name="Alfaro M."/>
            <person name="Sun H."/>
            <person name="Tritt A."/>
            <person name="Yoshinaga Y."/>
            <person name="Zwiers L.-H."/>
            <person name="Turgeon B."/>
            <person name="Goodwin S."/>
            <person name="Spatafora J."/>
            <person name="Crous P."/>
            <person name="Grigoriev I."/>
        </authorList>
    </citation>
    <scope>NUCLEOTIDE SEQUENCE</scope>
    <source>
        <strain evidence="5">CBS 101060</strain>
    </source>
</reference>
<evidence type="ECO:0000256" key="2">
    <source>
        <dbReference type="ARBA" id="ARBA00023242"/>
    </source>
</evidence>
<dbReference type="SUPFAM" id="SSF57959">
    <property type="entry name" value="Leucine zipper domain"/>
    <property type="match status" value="1"/>
</dbReference>
<feature type="compositionally biased region" description="Polar residues" evidence="3">
    <location>
        <begin position="1"/>
        <end position="31"/>
    </location>
</feature>
<comment type="caution">
    <text evidence="5">The sequence shown here is derived from an EMBL/GenBank/DDBJ whole genome shotgun (WGS) entry which is preliminary data.</text>
</comment>
<dbReference type="Proteomes" id="UP000799429">
    <property type="component" value="Unassembled WGS sequence"/>
</dbReference>
<dbReference type="PANTHER" id="PTHR40621">
    <property type="entry name" value="TRANSCRIPTION FACTOR KAPC-RELATED"/>
    <property type="match status" value="1"/>
</dbReference>
<keyword evidence="2" id="KW-0539">Nucleus</keyword>
<dbReference type="CDD" id="cd14688">
    <property type="entry name" value="bZIP_YAP"/>
    <property type="match status" value="1"/>
</dbReference>